<dbReference type="AlphaFoldDB" id="A0A314ZR79"/>
<dbReference type="Proteomes" id="UP000250321">
    <property type="component" value="Unassembled WGS sequence"/>
</dbReference>
<proteinExistence type="predicted"/>
<name>A0A314ZR79_PRUYE</name>
<comment type="caution">
    <text evidence="2">The sequence shown here is derived from an EMBL/GenBank/DDBJ whole genome shotgun (WGS) entry which is preliminary data.</text>
</comment>
<keyword evidence="3" id="KW-1185">Reference proteome</keyword>
<evidence type="ECO:0000313" key="3">
    <source>
        <dbReference type="Proteomes" id="UP000250321"/>
    </source>
</evidence>
<feature type="region of interest" description="Disordered" evidence="1">
    <location>
        <begin position="73"/>
        <end position="102"/>
    </location>
</feature>
<dbReference type="STRING" id="2094558.A0A314ZR79"/>
<dbReference type="PANTHER" id="PTHR47553:SF1">
    <property type="entry name" value="RING_FYVE_PHD ZINC FINGER SUPERFAMILY PROTEIN"/>
    <property type="match status" value="1"/>
</dbReference>
<dbReference type="EMBL" id="PJQY01000019">
    <property type="protein sequence ID" value="PQQ21170.1"/>
    <property type="molecule type" value="Genomic_DNA"/>
</dbReference>
<reference evidence="2 3" key="1">
    <citation type="submission" date="2018-02" db="EMBL/GenBank/DDBJ databases">
        <title>Draft genome of wild Prunus yedoensis var. nudiflora.</title>
        <authorList>
            <person name="Baek S."/>
            <person name="Kim J.-H."/>
            <person name="Choi K."/>
            <person name="Kim G.-B."/>
            <person name="Cho A."/>
            <person name="Jang H."/>
            <person name="Shin C.-H."/>
            <person name="Yu H.-J."/>
            <person name="Mun J.-H."/>
        </authorList>
    </citation>
    <scope>NUCLEOTIDE SEQUENCE [LARGE SCALE GENOMIC DNA]</scope>
    <source>
        <strain evidence="3">cv. Jeju island</strain>
        <tissue evidence="2">Leaf</tissue>
    </source>
</reference>
<sequence length="145" mass="15715">MVLCQRQCLGLLALALSKVPDLSHEQPNLPVAVEEGDNATDQDMHDPTTVSVEGLLDPQLLSALKAIGIDDASILSQGPGRPEPSKVNASKSNNPTRDRSQLEEQIKAEKVKAINLKRAVKQAVALVTLRKAKMLEKKLNYSPSK</sequence>
<protein>
    <submittedName>
        <fullName evidence="2">Uncharacterized protein</fullName>
    </submittedName>
</protein>
<organism evidence="2 3">
    <name type="scientific">Prunus yedoensis var. nudiflora</name>
    <dbReference type="NCBI Taxonomy" id="2094558"/>
    <lineage>
        <taxon>Eukaryota</taxon>
        <taxon>Viridiplantae</taxon>
        <taxon>Streptophyta</taxon>
        <taxon>Embryophyta</taxon>
        <taxon>Tracheophyta</taxon>
        <taxon>Spermatophyta</taxon>
        <taxon>Magnoliopsida</taxon>
        <taxon>eudicotyledons</taxon>
        <taxon>Gunneridae</taxon>
        <taxon>Pentapetalae</taxon>
        <taxon>rosids</taxon>
        <taxon>fabids</taxon>
        <taxon>Rosales</taxon>
        <taxon>Rosaceae</taxon>
        <taxon>Amygdaloideae</taxon>
        <taxon>Amygdaleae</taxon>
        <taxon>Prunus</taxon>
    </lineage>
</organism>
<accession>A0A314ZR79</accession>
<gene>
    <name evidence="2" type="ORF">Pyn_04493</name>
</gene>
<evidence type="ECO:0000256" key="1">
    <source>
        <dbReference type="SAM" id="MobiDB-lite"/>
    </source>
</evidence>
<dbReference type="PANTHER" id="PTHR47553">
    <property type="entry name" value="MYOSIN-11"/>
    <property type="match status" value="1"/>
</dbReference>
<dbReference type="OrthoDB" id="1694976at2759"/>
<evidence type="ECO:0000313" key="2">
    <source>
        <dbReference type="EMBL" id="PQQ21170.1"/>
    </source>
</evidence>